<evidence type="ECO:0000313" key="12">
    <source>
        <dbReference type="EMBL" id="ANY71020.1"/>
    </source>
</evidence>
<protein>
    <recommendedName>
        <fullName evidence="7">Glucosyl-3-phosphoglycerate synthase</fullName>
        <ecNumber evidence="6">2.4.1.266</ecNumber>
    </recommendedName>
</protein>
<comment type="catalytic activity">
    <reaction evidence="8">
        <text>(2R)-3-phosphoglycerate + UDP-alpha-D-glucose = (2R)-2-O-(alpha-D-glucopyranosyl)-3-phospho-glycerate + UDP + H(+)</text>
        <dbReference type="Rhea" id="RHEA:31319"/>
        <dbReference type="ChEBI" id="CHEBI:15378"/>
        <dbReference type="ChEBI" id="CHEBI:58223"/>
        <dbReference type="ChEBI" id="CHEBI:58272"/>
        <dbReference type="ChEBI" id="CHEBI:58885"/>
        <dbReference type="ChEBI" id="CHEBI:62600"/>
        <dbReference type="EC" id="2.4.1.266"/>
    </reaction>
    <physiologicalReaction direction="left-to-right" evidence="8">
        <dbReference type="Rhea" id="RHEA:31320"/>
    </physiologicalReaction>
</comment>
<dbReference type="EMBL" id="CP016808">
    <property type="protein sequence ID" value="ANY71020.1"/>
    <property type="molecule type" value="Genomic_DNA"/>
</dbReference>
<feature type="compositionally biased region" description="Basic residues" evidence="10">
    <location>
        <begin position="1"/>
        <end position="20"/>
    </location>
</feature>
<evidence type="ECO:0000256" key="5">
    <source>
        <dbReference type="ARBA" id="ARBA00022842"/>
    </source>
</evidence>
<sequence>MRRRTARRPAVRWRRQRRGQAQRGGALQPAIIRGLCAKARNGGLAAGLTTRQEPEPADELQHLQRLWHSYRLAANGAASKSAYLACMKAFIEGYFAATGSPAPNWVLLPTNRTVAAVVMAMNEEESMTSMIRQLERLPLHEIVVVVNGSTDMTASKVRESGKAVLIHYAGALGHDVGRAVGARTTVSDIVMFVDADIPVAAEQLLPFIEAVAGGTDMVLNNLSSYMGNFSGRDEVMMLKEFINRSVNRSDLTVNSLTAVPHALSRKAIEAIGAAHLAVPPKAQAIALRYGLKVGTARMVDVIRHNRLRPGNVGMGNQVARLIVGDHLEALAWMMKAGNARLQYTDGVRDRKSARGGGE</sequence>
<keyword evidence="4" id="KW-0808">Transferase</keyword>
<dbReference type="Gene3D" id="3.90.550.10">
    <property type="entry name" value="Spore Coat Polysaccharide Biosynthesis Protein SpsA, Chain A"/>
    <property type="match status" value="1"/>
</dbReference>
<keyword evidence="3" id="KW-0328">Glycosyltransferase</keyword>
<evidence type="ECO:0000256" key="6">
    <source>
        <dbReference type="ARBA" id="ARBA00039022"/>
    </source>
</evidence>
<comment type="similarity">
    <text evidence="2">Belongs to the glycosyltransferase 2 family.</text>
</comment>
<evidence type="ECO:0000256" key="2">
    <source>
        <dbReference type="ARBA" id="ARBA00006739"/>
    </source>
</evidence>
<dbReference type="PANTHER" id="PTHR48090:SF10">
    <property type="entry name" value="GLUCOSYL-3-PHOSPHOGLYCERATE SYNTHASE"/>
    <property type="match status" value="1"/>
</dbReference>
<dbReference type="GO" id="GO:0016757">
    <property type="term" value="F:glycosyltransferase activity"/>
    <property type="evidence" value="ECO:0007669"/>
    <property type="project" value="UniProtKB-KW"/>
</dbReference>
<dbReference type="SUPFAM" id="SSF53448">
    <property type="entry name" value="Nucleotide-diphospho-sugar transferases"/>
    <property type="match status" value="1"/>
</dbReference>
<evidence type="ECO:0000256" key="4">
    <source>
        <dbReference type="ARBA" id="ARBA00022679"/>
    </source>
</evidence>
<dbReference type="Pfam" id="PF00535">
    <property type="entry name" value="Glycos_transf_2"/>
    <property type="match status" value="1"/>
</dbReference>
<keyword evidence="5" id="KW-0460">Magnesium</keyword>
<name>A0A1B2DTJ6_9BACL</name>
<dbReference type="InterPro" id="IPR050256">
    <property type="entry name" value="Glycosyltransferase_2"/>
</dbReference>
<accession>A0A1B2DTJ6</accession>
<evidence type="ECO:0000256" key="3">
    <source>
        <dbReference type="ARBA" id="ARBA00022676"/>
    </source>
</evidence>
<comment type="cofactor">
    <cofactor evidence="1">
        <name>Mg(2+)</name>
        <dbReference type="ChEBI" id="CHEBI:18420"/>
    </cofactor>
</comment>
<reference evidence="12" key="1">
    <citation type="submission" date="2016-08" db="EMBL/GenBank/DDBJ databases">
        <title>Complete Genome Seqeunce of Paenibacillus sp. BIHB 4019 from tea rhizoplane.</title>
        <authorList>
            <person name="Thakur R."/>
            <person name="Swarnkar M.K."/>
            <person name="Gulati A."/>
        </authorList>
    </citation>
    <scope>NUCLEOTIDE SEQUENCE [LARGE SCALE GENOMIC DNA]</scope>
    <source>
        <strain evidence="12">BIHB4019</strain>
    </source>
</reference>
<proteinExistence type="inferred from homology"/>
<evidence type="ECO:0000256" key="1">
    <source>
        <dbReference type="ARBA" id="ARBA00001946"/>
    </source>
</evidence>
<dbReference type="AlphaFoldDB" id="A0A1B2DTJ6"/>
<comment type="catalytic activity">
    <reaction evidence="9">
        <text>an NDP-alpha-D-glucose + (2R)-3-phosphoglycerate = (2R)-2-O-(alpha-D-glucopyranosyl)-3-phospho-glycerate + a ribonucleoside 5'-diphosphate + H(+)</text>
        <dbReference type="Rhea" id="RHEA:47244"/>
        <dbReference type="ChEBI" id="CHEBI:15378"/>
        <dbReference type="ChEBI" id="CHEBI:57930"/>
        <dbReference type="ChEBI" id="CHEBI:58272"/>
        <dbReference type="ChEBI" id="CHEBI:62600"/>
        <dbReference type="ChEBI" id="CHEBI:76533"/>
        <dbReference type="EC" id="2.4.1.266"/>
    </reaction>
    <physiologicalReaction direction="left-to-right" evidence="9">
        <dbReference type="Rhea" id="RHEA:47245"/>
    </physiologicalReaction>
</comment>
<feature type="region of interest" description="Disordered" evidence="10">
    <location>
        <begin position="1"/>
        <end position="26"/>
    </location>
</feature>
<evidence type="ECO:0000256" key="9">
    <source>
        <dbReference type="ARBA" id="ARBA00048997"/>
    </source>
</evidence>
<evidence type="ECO:0000259" key="11">
    <source>
        <dbReference type="Pfam" id="PF00535"/>
    </source>
</evidence>
<evidence type="ECO:0000256" key="10">
    <source>
        <dbReference type="SAM" id="MobiDB-lite"/>
    </source>
</evidence>
<dbReference type="InterPro" id="IPR029044">
    <property type="entry name" value="Nucleotide-diphossugar_trans"/>
</dbReference>
<dbReference type="EC" id="2.4.1.266" evidence="6"/>
<evidence type="ECO:0000256" key="7">
    <source>
        <dbReference type="ARBA" id="ARBA00040894"/>
    </source>
</evidence>
<evidence type="ECO:0000256" key="8">
    <source>
        <dbReference type="ARBA" id="ARBA00048689"/>
    </source>
</evidence>
<dbReference type="PANTHER" id="PTHR48090">
    <property type="entry name" value="UNDECAPRENYL-PHOSPHATE 4-DEOXY-4-FORMAMIDO-L-ARABINOSE TRANSFERASE-RELATED"/>
    <property type="match status" value="1"/>
</dbReference>
<dbReference type="InterPro" id="IPR001173">
    <property type="entry name" value="Glyco_trans_2-like"/>
</dbReference>
<gene>
    <name evidence="12" type="ORF">BBD42_27145</name>
</gene>
<feature type="domain" description="Glycosyltransferase 2-like" evidence="11">
    <location>
        <begin position="117"/>
        <end position="235"/>
    </location>
</feature>
<organism evidence="12">
    <name type="scientific">Paenibacillus sp. BIHB 4019</name>
    <dbReference type="NCBI Taxonomy" id="1870819"/>
    <lineage>
        <taxon>Bacteria</taxon>
        <taxon>Bacillati</taxon>
        <taxon>Bacillota</taxon>
        <taxon>Bacilli</taxon>
        <taxon>Bacillales</taxon>
        <taxon>Paenibacillaceae</taxon>
        <taxon>Paenibacillus</taxon>
    </lineage>
</organism>